<protein>
    <recommendedName>
        <fullName evidence="4">DUF2029 domain-containing protein</fullName>
    </recommendedName>
</protein>
<dbReference type="Proteomes" id="UP001500506">
    <property type="component" value="Unassembled WGS sequence"/>
</dbReference>
<keyword evidence="1" id="KW-0472">Membrane</keyword>
<feature type="transmembrane region" description="Helical" evidence="1">
    <location>
        <begin position="179"/>
        <end position="204"/>
    </location>
</feature>
<sequence>MRRSVRLVVVTLGGEREATVRTAGAVRRFLGGRAALWTGFAVVHVALIALNLYGQGQPLGDVTSVYRVWAENAVDGLVRMGIDVPWVYPILAFAPMTAALALGSEWYAQTWLAIVSVLDAIAFSILLGSARLSRTRRIAAWWWVGFLAVLGPIALGRIDAITVPIAITGLLFAASRPRVAAVLLTVGAWVKVWPAALVAALVIAARRRVEVVTVAAALSVGILAVSIVAGAGANAIGFIVEQAGRGLQIEAPLATAWLWQIVAGAKDVTIVYDRDILTFQIEGPGADVAAALTTPLMIVGVAVIVLFGVRAALRRAHLGELLAPLSLGFVVVLMVANKVGSPQFATWLAAPVILGLVYRPARFAVPAALAGAVALVTHIIYPYWYGWLLIANPAFVFLLTVKSGLLIAMLVWSLRAVWQAGRPKQVSEG</sequence>
<evidence type="ECO:0008006" key="4">
    <source>
        <dbReference type="Google" id="ProtNLM"/>
    </source>
</evidence>
<name>A0ABP4W7X9_9MICO</name>
<reference evidence="3" key="1">
    <citation type="journal article" date="2019" name="Int. J. Syst. Evol. Microbiol.">
        <title>The Global Catalogue of Microorganisms (GCM) 10K type strain sequencing project: providing services to taxonomists for standard genome sequencing and annotation.</title>
        <authorList>
            <consortium name="The Broad Institute Genomics Platform"/>
            <consortium name="The Broad Institute Genome Sequencing Center for Infectious Disease"/>
            <person name="Wu L."/>
            <person name="Ma J."/>
        </authorList>
    </citation>
    <scope>NUCLEOTIDE SEQUENCE [LARGE SCALE GENOMIC DNA]</scope>
    <source>
        <strain evidence="3">JCM 14319</strain>
    </source>
</reference>
<feature type="transmembrane region" description="Helical" evidence="1">
    <location>
        <begin position="211"/>
        <end position="240"/>
    </location>
</feature>
<evidence type="ECO:0000313" key="3">
    <source>
        <dbReference type="Proteomes" id="UP001500506"/>
    </source>
</evidence>
<comment type="caution">
    <text evidence="2">The sequence shown here is derived from an EMBL/GenBank/DDBJ whole genome shotgun (WGS) entry which is preliminary data.</text>
</comment>
<evidence type="ECO:0000313" key="2">
    <source>
        <dbReference type="EMBL" id="GAA1748978.1"/>
    </source>
</evidence>
<keyword evidence="1" id="KW-1133">Transmembrane helix</keyword>
<gene>
    <name evidence="2" type="ORF">GCM10009747_02670</name>
</gene>
<feature type="transmembrane region" description="Helical" evidence="1">
    <location>
        <begin position="140"/>
        <end position="173"/>
    </location>
</feature>
<keyword evidence="1" id="KW-0812">Transmembrane</keyword>
<proteinExistence type="predicted"/>
<evidence type="ECO:0000256" key="1">
    <source>
        <dbReference type="SAM" id="Phobius"/>
    </source>
</evidence>
<organism evidence="2 3">
    <name type="scientific">Agromyces humatus</name>
    <dbReference type="NCBI Taxonomy" id="279573"/>
    <lineage>
        <taxon>Bacteria</taxon>
        <taxon>Bacillati</taxon>
        <taxon>Actinomycetota</taxon>
        <taxon>Actinomycetes</taxon>
        <taxon>Micrococcales</taxon>
        <taxon>Microbacteriaceae</taxon>
        <taxon>Agromyces</taxon>
    </lineage>
</organism>
<feature type="transmembrane region" description="Helical" evidence="1">
    <location>
        <begin position="34"/>
        <end position="53"/>
    </location>
</feature>
<keyword evidence="3" id="KW-1185">Reference proteome</keyword>
<feature type="transmembrane region" description="Helical" evidence="1">
    <location>
        <begin position="365"/>
        <end position="384"/>
    </location>
</feature>
<feature type="transmembrane region" description="Helical" evidence="1">
    <location>
        <begin position="110"/>
        <end position="128"/>
    </location>
</feature>
<accession>A0ABP4W7X9</accession>
<feature type="transmembrane region" description="Helical" evidence="1">
    <location>
        <begin position="288"/>
        <end position="309"/>
    </location>
</feature>
<feature type="transmembrane region" description="Helical" evidence="1">
    <location>
        <begin position="390"/>
        <end position="414"/>
    </location>
</feature>
<dbReference type="EMBL" id="BAAANH010000001">
    <property type="protein sequence ID" value="GAA1748978.1"/>
    <property type="molecule type" value="Genomic_DNA"/>
</dbReference>
<feature type="transmembrane region" description="Helical" evidence="1">
    <location>
        <begin position="342"/>
        <end position="358"/>
    </location>
</feature>
<feature type="transmembrane region" description="Helical" evidence="1">
    <location>
        <begin position="316"/>
        <end position="336"/>
    </location>
</feature>